<accession>A0ABW0X520</accession>
<protein>
    <recommendedName>
        <fullName evidence="4">Ankyrin</fullName>
    </recommendedName>
</protein>
<name>A0ABW0X520_9ACTN</name>
<dbReference type="RefSeq" id="WP_380225970.1">
    <property type="nucleotide sequence ID" value="NZ_JBHSOF010000016.1"/>
</dbReference>
<feature type="region of interest" description="Disordered" evidence="1">
    <location>
        <begin position="234"/>
        <end position="254"/>
    </location>
</feature>
<keyword evidence="3" id="KW-1185">Reference proteome</keyword>
<dbReference type="EMBL" id="JBHSOF010000016">
    <property type="protein sequence ID" value="MFC5664269.1"/>
    <property type="molecule type" value="Genomic_DNA"/>
</dbReference>
<organism evidence="2 3">
    <name type="scientific">Kitasatospora misakiensis</name>
    <dbReference type="NCBI Taxonomy" id="67330"/>
    <lineage>
        <taxon>Bacteria</taxon>
        <taxon>Bacillati</taxon>
        <taxon>Actinomycetota</taxon>
        <taxon>Actinomycetes</taxon>
        <taxon>Kitasatosporales</taxon>
        <taxon>Streptomycetaceae</taxon>
        <taxon>Kitasatospora</taxon>
    </lineage>
</organism>
<gene>
    <name evidence="2" type="ORF">ACFP3U_14900</name>
</gene>
<feature type="region of interest" description="Disordered" evidence="1">
    <location>
        <begin position="1"/>
        <end position="20"/>
    </location>
</feature>
<feature type="compositionally biased region" description="Basic and acidic residues" evidence="1">
    <location>
        <begin position="1"/>
        <end position="14"/>
    </location>
</feature>
<evidence type="ECO:0000256" key="1">
    <source>
        <dbReference type="SAM" id="MobiDB-lite"/>
    </source>
</evidence>
<reference evidence="3" key="1">
    <citation type="journal article" date="2019" name="Int. J. Syst. Evol. Microbiol.">
        <title>The Global Catalogue of Microorganisms (GCM) 10K type strain sequencing project: providing services to taxonomists for standard genome sequencing and annotation.</title>
        <authorList>
            <consortium name="The Broad Institute Genomics Platform"/>
            <consortium name="The Broad Institute Genome Sequencing Center for Infectious Disease"/>
            <person name="Wu L."/>
            <person name="Ma J."/>
        </authorList>
    </citation>
    <scope>NUCLEOTIDE SEQUENCE [LARGE SCALE GENOMIC DNA]</scope>
    <source>
        <strain evidence="3">CGMCC 4.1437</strain>
    </source>
</reference>
<dbReference type="Proteomes" id="UP001595975">
    <property type="component" value="Unassembled WGS sequence"/>
</dbReference>
<proteinExistence type="predicted"/>
<evidence type="ECO:0000313" key="3">
    <source>
        <dbReference type="Proteomes" id="UP001595975"/>
    </source>
</evidence>
<evidence type="ECO:0008006" key="4">
    <source>
        <dbReference type="Google" id="ProtNLM"/>
    </source>
</evidence>
<comment type="caution">
    <text evidence="2">The sequence shown here is derived from an EMBL/GenBank/DDBJ whole genome shotgun (WGS) entry which is preliminary data.</text>
</comment>
<sequence>MLATHPDQRRDDPSARPYSPVLPELRGDFEVHLTVAPGEAEALAAWAAAEGLTFTHIVLARGAAPSQPMLTLRTTGALDEVAAAAVRTADRLGRAGFTVLRSKLEAAPWALGVPESDQDALRHGPGRYFEHHVKLLLPGSPDPVVLVDPLANLADLADLADRHGAHLSRNPRRIREDGRREWFVTQRCRRVGLVTAGRRLDALLADLAAAGHAVLSTEREFVAVDSHEALDAGWLAEPDHTPGAPGPHREGDLR</sequence>
<evidence type="ECO:0000313" key="2">
    <source>
        <dbReference type="EMBL" id="MFC5664269.1"/>
    </source>
</evidence>